<feature type="active site" description="Nucleophile" evidence="4">
    <location>
        <position position="16"/>
    </location>
</feature>
<dbReference type="InterPro" id="IPR036196">
    <property type="entry name" value="Ptyr_pPase_sf"/>
</dbReference>
<reference evidence="6" key="2">
    <citation type="journal article" date="2009" name="Mycol. Res.">
        <title>Genomic structure of the A mating-type locus in a bipolar basidiomycete, Pholiota nameko.</title>
        <authorList>
            <person name="Yi R."/>
            <person name="Tachikawa T."/>
            <person name="Ishikawa M."/>
            <person name="Mukaiyama H."/>
            <person name="Bao D."/>
            <person name="Aimi T."/>
        </authorList>
    </citation>
    <scope>NUCLEOTIDE SEQUENCE</scope>
    <source>
        <strain evidence="6">NGW19-6</strain>
    </source>
</reference>
<name>B9A1Q6_PHOMI</name>
<dbReference type="PANTHER" id="PTHR11717:SF7">
    <property type="entry name" value="LOW MOLECULAR WEIGHT PHOSPHOTYROSINE PROTEIN PHOSPHATASE"/>
    <property type="match status" value="1"/>
</dbReference>
<evidence type="ECO:0000256" key="1">
    <source>
        <dbReference type="ARBA" id="ARBA00011063"/>
    </source>
</evidence>
<protein>
    <submittedName>
        <fullName evidence="6">Low molecular weight phosphotyrosine protein phosphatase</fullName>
    </submittedName>
</protein>
<dbReference type="SMART" id="SM00226">
    <property type="entry name" value="LMWPc"/>
    <property type="match status" value="1"/>
</dbReference>
<sequence>MSSSKPEPQIKALVVCLGNICRSPMGEAVLKDIATKRGMDVHVDSCGTAGYHVGEEPDERCVECSRLVLQSLARQISTSDFVRFTHILAADENNLRHLQSMKPSNATAEVRLWGSYHDNKAIPDPYYGGLNGFEKVYQQCVRLSHAFLDNVVGKAETNEV</sequence>
<feature type="domain" description="Phosphotyrosine protein phosphatase I" evidence="5">
    <location>
        <begin position="10"/>
        <end position="150"/>
    </location>
</feature>
<organism evidence="6">
    <name type="scientific">Pholiota microspora</name>
    <name type="common">White-rot fungus</name>
    <name type="synonym">Pholiota nameko</name>
    <dbReference type="NCBI Taxonomy" id="1538424"/>
    <lineage>
        <taxon>Eukaryota</taxon>
        <taxon>Fungi</taxon>
        <taxon>Dikarya</taxon>
        <taxon>Basidiomycota</taxon>
        <taxon>Agaricomycotina</taxon>
        <taxon>Agaricomycetes</taxon>
        <taxon>Agaricomycetidae</taxon>
        <taxon>Agaricales</taxon>
        <taxon>Agaricineae</taxon>
        <taxon>Strophariaceae</taxon>
        <taxon>Pholiota</taxon>
    </lineage>
</organism>
<evidence type="ECO:0000256" key="3">
    <source>
        <dbReference type="ARBA" id="ARBA00022912"/>
    </source>
</evidence>
<dbReference type="EMBL" id="AB435542">
    <property type="protein sequence ID" value="BAH22595.1"/>
    <property type="molecule type" value="Genomic_DNA"/>
</dbReference>
<evidence type="ECO:0000259" key="5">
    <source>
        <dbReference type="SMART" id="SM00226"/>
    </source>
</evidence>
<evidence type="ECO:0000313" key="6">
    <source>
        <dbReference type="EMBL" id="BAH22595.1"/>
    </source>
</evidence>
<dbReference type="PANTHER" id="PTHR11717">
    <property type="entry name" value="LOW MOLECULAR WEIGHT PROTEIN TYROSINE PHOSPHATASE"/>
    <property type="match status" value="1"/>
</dbReference>
<feature type="active site" description="Proton donor" evidence="4">
    <location>
        <position position="124"/>
    </location>
</feature>
<dbReference type="GO" id="GO:0004725">
    <property type="term" value="F:protein tyrosine phosphatase activity"/>
    <property type="evidence" value="ECO:0007669"/>
    <property type="project" value="InterPro"/>
</dbReference>
<keyword evidence="2" id="KW-0378">Hydrolase</keyword>
<feature type="active site" evidence="4">
    <location>
        <position position="22"/>
    </location>
</feature>
<evidence type="ECO:0000256" key="2">
    <source>
        <dbReference type="ARBA" id="ARBA00022801"/>
    </source>
</evidence>
<gene>
    <name evidence="6" type="primary">lmwppp</name>
</gene>
<accession>B9A1Q6</accession>
<dbReference type="PRINTS" id="PR00719">
    <property type="entry name" value="LMWPTPASE"/>
</dbReference>
<evidence type="ECO:0000256" key="4">
    <source>
        <dbReference type="PIRSR" id="PIRSR617867-1"/>
    </source>
</evidence>
<keyword evidence="3" id="KW-0904">Protein phosphatase</keyword>
<reference evidence="6" key="1">
    <citation type="journal article" date="2005" name="Curr. Genet.">
        <title>Identification and linkage mapping of the genes for the putative homeodomain protein (hox1) and the putative pheromone receptor protein homologue (rcb1) in a bipolar basidiomycete, Pholiota nameko.</title>
        <authorList>
            <person name="Aimi T."/>
            <person name="Yoshida R."/>
            <person name="Ishikawa M."/>
            <person name="Bao D."/>
            <person name="Kitamoto Y."/>
        </authorList>
    </citation>
    <scope>NUCLEOTIDE SEQUENCE</scope>
    <source>
        <strain evidence="6">NGW19-6</strain>
    </source>
</reference>
<dbReference type="AlphaFoldDB" id="B9A1Q6"/>
<dbReference type="InterPro" id="IPR023485">
    <property type="entry name" value="Ptyr_pPase"/>
</dbReference>
<dbReference type="Pfam" id="PF01451">
    <property type="entry name" value="LMWPc"/>
    <property type="match status" value="1"/>
</dbReference>
<dbReference type="Gene3D" id="3.40.50.2300">
    <property type="match status" value="1"/>
</dbReference>
<comment type="similarity">
    <text evidence="1">Belongs to the low molecular weight phosphotyrosine protein phosphatase family.</text>
</comment>
<proteinExistence type="inferred from homology"/>
<dbReference type="InterPro" id="IPR050438">
    <property type="entry name" value="LMW_PTPase"/>
</dbReference>
<dbReference type="InterPro" id="IPR017867">
    <property type="entry name" value="Tyr_phospatase_low_mol_wt"/>
</dbReference>
<dbReference type="SUPFAM" id="SSF52788">
    <property type="entry name" value="Phosphotyrosine protein phosphatases I"/>
    <property type="match status" value="1"/>
</dbReference>
<dbReference type="CDD" id="cd16343">
    <property type="entry name" value="LMWPTP"/>
    <property type="match status" value="1"/>
</dbReference>